<evidence type="ECO:0000259" key="3">
    <source>
        <dbReference type="Pfam" id="PF24883"/>
    </source>
</evidence>
<feature type="transmembrane region" description="Helical" evidence="2">
    <location>
        <begin position="20"/>
        <end position="39"/>
    </location>
</feature>
<sequence>MSSGSTSVDQMGWTGAIASAAYPAGVTIIVLLLGLLLALPRWKLFAISSPIIPPAAPMCYRIQQIPATVTETELLSQLVESIPGFDRLDSARLRLKIARSFGQSRTATFISAKAPENLGYHLDKNFYGTTLLYEGENATVDIIAVHGLGSHAIGGFQNKETQAVWLRDFLPKDFPNSRILVYGYGSAITDQDSKISIEGLARSFLDSYKAFRQTTETTQRPMIFIGHSLGGLLIKEALILANQDDKDRENSDFFKSASGLMFFGVPNMGINLGKLREITRGQLNNQLIMDLQLDSESEPTPYLKTLLGRFRSCHEKQDPPMRIISYYEGKMTDTLKVDKSGKISRGGHKCFMVTEESACQIGFLNNTHDRLPLPSNHSNLVKFLNEADDSYVRVRNKLRRLIEEGPDVVSNRFMPPTKLSSEEKRHWDDLNVPDYRAFYKSGKLARPTEGTLQWLVQEAPAEKNPSPYQYDKYQRDIHCLRATDFEAWQKNPKPCALLVLGPPGQGKSVLSNFIVSHLQQQQSTNKKNSVKVIYFFCNIKDDNSRTASSVLRALIVQLSEDQRLFQTLPNRFQDPKEYRSFHSAGFYDLWSTFHDLVSLSPYDWIYCIIDGLDVYPDPEMRALLQKLHDMIQVKTAYRLKLFFTSRPTGPVDIFAAELRRNLRPPQKDIKTFIESQVGSLPAKFKNFKREIVDSLMNFAGGTFLWIHIVLGEVQKLRYPTSILVQATINQTPRELNELYMTLIQTAFKDDHDKAILAWVAYAKRPLSLEELEMAVAVMVTNANSLSECNNQKASLDSDSIHEKLGALVDIIDNNLYLIHQSLLDFLKGQPEIWEKGGLTLKFQRHPNIELGRTCLNYLSFADLTFNDKSDPRFPRVLLFPHYASNHWYEHIQSAEDVTDDREKLKYALKGQNKLFWLNRNTRWEQRASQRGLFRPRKSLFSISLVLDIDWLVRILIDNSIPEISEILKESDLMIAAEGAPKVLQELLQDKDALPEVNIRADKQKSNNILKILVEHRSDEVKITENVLRAAANNFRNGKGLLELLPDERGDEVHITEKVLIAVVTNQINGNELLELLLEERGDEVQITKKVVMAAALNLNHGKEILELLLKKRGDEVQITENVVTRAMINFKDGKRILELLLEKRGDEVHITERVMLEAVKNCFQGEKILELLLEKRGEEIQITERVILEAAKHSYQGDEKILALLLEKRGNEVQITEKVVRAVMRFKSGRKWFQQQGIEVEKVSKLPRGREVIGRSHSPGLGSME</sequence>
<comment type="caution">
    <text evidence="4">The sequence shown here is derived from an EMBL/GenBank/DDBJ whole genome shotgun (WGS) entry which is preliminary data.</text>
</comment>
<reference evidence="4 5" key="2">
    <citation type="submission" date="2021-10" db="EMBL/GenBank/DDBJ databases">
        <authorList>
            <person name="Piombo E."/>
        </authorList>
    </citation>
    <scope>NUCLEOTIDE SEQUENCE [LARGE SCALE GENOMIC DNA]</scope>
</reference>
<feature type="domain" description="Nephrocystin 3-like N-terminal" evidence="3">
    <location>
        <begin position="480"/>
        <end position="646"/>
    </location>
</feature>
<dbReference type="Gene3D" id="3.40.50.300">
    <property type="entry name" value="P-loop containing nucleotide triphosphate hydrolases"/>
    <property type="match status" value="1"/>
</dbReference>
<dbReference type="InterPro" id="IPR029058">
    <property type="entry name" value="AB_hydrolase_fold"/>
</dbReference>
<accession>A0A9N9Z641</accession>
<dbReference type="PANTHER" id="PTHR10039">
    <property type="entry name" value="AMELOGENIN"/>
    <property type="match status" value="1"/>
</dbReference>
<dbReference type="AlphaFoldDB" id="A0A9N9Z641"/>
<dbReference type="EMBL" id="CABFOC020000035">
    <property type="protein sequence ID" value="CAH0049621.1"/>
    <property type="molecule type" value="Genomic_DNA"/>
</dbReference>
<keyword evidence="2" id="KW-0472">Membrane</keyword>
<evidence type="ECO:0000256" key="2">
    <source>
        <dbReference type="SAM" id="Phobius"/>
    </source>
</evidence>
<dbReference type="Pfam" id="PF24883">
    <property type="entry name" value="NPHP3_N"/>
    <property type="match status" value="1"/>
</dbReference>
<dbReference type="Gene3D" id="1.20.5.340">
    <property type="match status" value="3"/>
</dbReference>
<evidence type="ECO:0000256" key="1">
    <source>
        <dbReference type="ARBA" id="ARBA00022737"/>
    </source>
</evidence>
<dbReference type="OrthoDB" id="626167at2759"/>
<name>A0A9N9Z641_9HYPO</name>
<evidence type="ECO:0000313" key="5">
    <source>
        <dbReference type="Proteomes" id="UP000775872"/>
    </source>
</evidence>
<keyword evidence="5" id="KW-1185">Reference proteome</keyword>
<dbReference type="InterPro" id="IPR056884">
    <property type="entry name" value="NPHP3-like_N"/>
</dbReference>
<dbReference type="InterPro" id="IPR055530">
    <property type="entry name" value="DUF7104"/>
</dbReference>
<dbReference type="Pfam" id="PF23397">
    <property type="entry name" value="DUF7104"/>
    <property type="match status" value="7"/>
</dbReference>
<gene>
    <name evidence="4" type="ORF">CSOL1703_00001579</name>
</gene>
<organism evidence="4 5">
    <name type="scientific">Clonostachys solani</name>
    <dbReference type="NCBI Taxonomy" id="160281"/>
    <lineage>
        <taxon>Eukaryota</taxon>
        <taxon>Fungi</taxon>
        <taxon>Dikarya</taxon>
        <taxon>Ascomycota</taxon>
        <taxon>Pezizomycotina</taxon>
        <taxon>Sordariomycetes</taxon>
        <taxon>Hypocreomycetidae</taxon>
        <taxon>Hypocreales</taxon>
        <taxon>Bionectriaceae</taxon>
        <taxon>Clonostachys</taxon>
    </lineage>
</organism>
<proteinExistence type="predicted"/>
<dbReference type="Proteomes" id="UP000775872">
    <property type="component" value="Unassembled WGS sequence"/>
</dbReference>
<dbReference type="SUPFAM" id="SSF53474">
    <property type="entry name" value="alpha/beta-Hydrolases"/>
    <property type="match status" value="1"/>
</dbReference>
<dbReference type="PANTHER" id="PTHR10039:SF14">
    <property type="entry name" value="NACHT DOMAIN-CONTAINING PROTEIN"/>
    <property type="match status" value="1"/>
</dbReference>
<keyword evidence="1" id="KW-0677">Repeat</keyword>
<dbReference type="SUPFAM" id="SSF52540">
    <property type="entry name" value="P-loop containing nucleoside triphosphate hydrolases"/>
    <property type="match status" value="1"/>
</dbReference>
<keyword evidence="2" id="KW-0812">Transmembrane</keyword>
<keyword evidence="2" id="KW-1133">Transmembrane helix</keyword>
<dbReference type="InterPro" id="IPR027417">
    <property type="entry name" value="P-loop_NTPase"/>
</dbReference>
<reference evidence="5" key="1">
    <citation type="submission" date="2019-06" db="EMBL/GenBank/DDBJ databases">
        <authorList>
            <person name="Broberg M."/>
        </authorList>
    </citation>
    <scope>NUCLEOTIDE SEQUENCE [LARGE SCALE GENOMIC DNA]</scope>
</reference>
<dbReference type="Gene3D" id="3.40.50.1820">
    <property type="entry name" value="alpha/beta hydrolase"/>
    <property type="match status" value="1"/>
</dbReference>
<evidence type="ECO:0000313" key="4">
    <source>
        <dbReference type="EMBL" id="CAH0049621.1"/>
    </source>
</evidence>
<protein>
    <recommendedName>
        <fullName evidence="3">Nephrocystin 3-like N-terminal domain-containing protein</fullName>
    </recommendedName>
</protein>